<dbReference type="InterPro" id="IPR002347">
    <property type="entry name" value="SDR_fam"/>
</dbReference>
<evidence type="ECO:0000259" key="3">
    <source>
        <dbReference type="SMART" id="SM00822"/>
    </source>
</evidence>
<name>A0ABQ2GRF1_9DEIO</name>
<evidence type="ECO:0000256" key="2">
    <source>
        <dbReference type="ARBA" id="ARBA00023002"/>
    </source>
</evidence>
<dbReference type="PRINTS" id="PR00081">
    <property type="entry name" value="GDHRDH"/>
</dbReference>
<organism evidence="4 5">
    <name type="scientific">Deinococcus aerophilus</name>
    <dbReference type="NCBI Taxonomy" id="522488"/>
    <lineage>
        <taxon>Bacteria</taxon>
        <taxon>Thermotogati</taxon>
        <taxon>Deinococcota</taxon>
        <taxon>Deinococci</taxon>
        <taxon>Deinococcales</taxon>
        <taxon>Deinococcaceae</taxon>
        <taxon>Deinococcus</taxon>
    </lineage>
</organism>
<dbReference type="SUPFAM" id="SSF51735">
    <property type="entry name" value="NAD(P)-binding Rossmann-fold domains"/>
    <property type="match status" value="1"/>
</dbReference>
<reference evidence="5" key="1">
    <citation type="journal article" date="2019" name="Int. J. Syst. Evol. Microbiol.">
        <title>The Global Catalogue of Microorganisms (GCM) 10K type strain sequencing project: providing services to taxonomists for standard genome sequencing and annotation.</title>
        <authorList>
            <consortium name="The Broad Institute Genomics Platform"/>
            <consortium name="The Broad Institute Genome Sequencing Center for Infectious Disease"/>
            <person name="Wu L."/>
            <person name="Ma J."/>
        </authorList>
    </citation>
    <scope>NUCLEOTIDE SEQUENCE [LARGE SCALE GENOMIC DNA]</scope>
    <source>
        <strain evidence="5">JCM 15443</strain>
    </source>
</reference>
<dbReference type="InterPro" id="IPR036291">
    <property type="entry name" value="NAD(P)-bd_dom_sf"/>
</dbReference>
<comment type="caution">
    <text evidence="4">The sequence shown here is derived from an EMBL/GenBank/DDBJ whole genome shotgun (WGS) entry which is preliminary data.</text>
</comment>
<accession>A0ABQ2GRF1</accession>
<sequence>MSPDRPVSSDPAASRPVTLITGAAGGIGSALARTLAATHDLILSGRGGEKLDALCAEVGGRPLTLDLTRPETFADALAGLDRVTNVVHNAGVVDLGAVGEQAHAVWTHTLAVNTVAPAELTRLLLPTLRQERGTLVFVNSGAGLRANAGWGSYAASKFALRALADVLREEEAGNGVRVTSVYPGRTATEMQRKVRGQEGAEYTPGAFIDPQTVAATIAFVLNAPRDATLTDVSVRPGPPA</sequence>
<evidence type="ECO:0000313" key="5">
    <source>
        <dbReference type="Proteomes" id="UP000661918"/>
    </source>
</evidence>
<keyword evidence="5" id="KW-1185">Reference proteome</keyword>
<dbReference type="SMART" id="SM00822">
    <property type="entry name" value="PKS_KR"/>
    <property type="match status" value="1"/>
</dbReference>
<protein>
    <submittedName>
        <fullName evidence="4">Short chain dehydrogenase</fullName>
    </submittedName>
</protein>
<proteinExistence type="inferred from homology"/>
<dbReference type="PROSITE" id="PS00061">
    <property type="entry name" value="ADH_SHORT"/>
    <property type="match status" value="1"/>
</dbReference>
<gene>
    <name evidence="4" type="ORF">GCM10010841_17230</name>
</gene>
<dbReference type="Gene3D" id="3.40.50.720">
    <property type="entry name" value="NAD(P)-binding Rossmann-like Domain"/>
    <property type="match status" value="1"/>
</dbReference>
<dbReference type="RefSeq" id="WP_188903424.1">
    <property type="nucleotide sequence ID" value="NZ_BMOM01000011.1"/>
</dbReference>
<dbReference type="InterPro" id="IPR057326">
    <property type="entry name" value="KR_dom"/>
</dbReference>
<comment type="similarity">
    <text evidence="1">Belongs to the short-chain dehydrogenases/reductases (SDR) family.</text>
</comment>
<dbReference type="Pfam" id="PF00106">
    <property type="entry name" value="adh_short"/>
    <property type="match status" value="1"/>
</dbReference>
<dbReference type="NCBIfam" id="NF006073">
    <property type="entry name" value="PRK08219.1"/>
    <property type="match status" value="1"/>
</dbReference>
<dbReference type="PANTHER" id="PTHR44196">
    <property type="entry name" value="DEHYDROGENASE/REDUCTASE SDR FAMILY MEMBER 7B"/>
    <property type="match status" value="1"/>
</dbReference>
<dbReference type="PANTHER" id="PTHR44196:SF1">
    <property type="entry name" value="DEHYDROGENASE_REDUCTASE SDR FAMILY MEMBER 7B"/>
    <property type="match status" value="1"/>
</dbReference>
<dbReference type="EMBL" id="BMOM01000011">
    <property type="protein sequence ID" value="GGM09411.1"/>
    <property type="molecule type" value="Genomic_DNA"/>
</dbReference>
<evidence type="ECO:0000256" key="1">
    <source>
        <dbReference type="ARBA" id="ARBA00006484"/>
    </source>
</evidence>
<evidence type="ECO:0000313" key="4">
    <source>
        <dbReference type="EMBL" id="GGM09411.1"/>
    </source>
</evidence>
<dbReference type="InterPro" id="IPR020904">
    <property type="entry name" value="Sc_DH/Rdtase_CS"/>
</dbReference>
<dbReference type="Proteomes" id="UP000661918">
    <property type="component" value="Unassembled WGS sequence"/>
</dbReference>
<keyword evidence="2" id="KW-0560">Oxidoreductase</keyword>
<feature type="domain" description="Ketoreductase" evidence="3">
    <location>
        <begin position="16"/>
        <end position="186"/>
    </location>
</feature>